<evidence type="ECO:0000313" key="1">
    <source>
        <dbReference type="EMBL" id="MDO7837617.1"/>
    </source>
</evidence>
<proteinExistence type="predicted"/>
<dbReference type="Proteomes" id="UP001176471">
    <property type="component" value="Unassembled WGS sequence"/>
</dbReference>
<reference evidence="1" key="1">
    <citation type="submission" date="2023-07" db="EMBL/GenBank/DDBJ databases">
        <title>Bacterial whole genome sequence for Sphingobium sp. HBC34.</title>
        <authorList>
            <person name="Le V."/>
            <person name="Ko S.-R."/>
            <person name="Ahn C.-Y."/>
            <person name="Oh H.-M."/>
        </authorList>
    </citation>
    <scope>NUCLEOTIDE SEQUENCE</scope>
    <source>
        <strain evidence="1">HBC34</strain>
    </source>
</reference>
<feature type="non-terminal residue" evidence="1">
    <location>
        <position position="1"/>
    </location>
</feature>
<protein>
    <submittedName>
        <fullName evidence="1">Uncharacterized protein</fullName>
    </submittedName>
</protein>
<evidence type="ECO:0000313" key="2">
    <source>
        <dbReference type="Proteomes" id="UP001176471"/>
    </source>
</evidence>
<dbReference type="RefSeq" id="WP_304537820.1">
    <property type="nucleotide sequence ID" value="NZ_JAUQOM010000056.1"/>
</dbReference>
<keyword evidence="2" id="KW-1185">Reference proteome</keyword>
<sequence length="75" mass="8201">CRSPHLPDSAERLQGGRLLRRPQQDYPAATVVEYCSAVLTGDEVGFTFASYREWLAGASGTAVDHAAELMRTFSL</sequence>
<name>A0ABT8ZSX3_9SPHN</name>
<comment type="caution">
    <text evidence="1">The sequence shown here is derived from an EMBL/GenBank/DDBJ whole genome shotgun (WGS) entry which is preliminary data.</text>
</comment>
<accession>A0ABT8ZSX3</accession>
<gene>
    <name evidence="1" type="ORF">Q4610_21530</name>
</gene>
<dbReference type="EMBL" id="JAUQOM010000056">
    <property type="protein sequence ID" value="MDO7837617.1"/>
    <property type="molecule type" value="Genomic_DNA"/>
</dbReference>
<organism evidence="1 2">
    <name type="scientific">Sphingobium cyanobacteriorum</name>
    <dbReference type="NCBI Taxonomy" id="3063954"/>
    <lineage>
        <taxon>Bacteria</taxon>
        <taxon>Pseudomonadati</taxon>
        <taxon>Pseudomonadota</taxon>
        <taxon>Alphaproteobacteria</taxon>
        <taxon>Sphingomonadales</taxon>
        <taxon>Sphingomonadaceae</taxon>
        <taxon>Sphingobium</taxon>
    </lineage>
</organism>